<organism evidence="9 10">
    <name type="scientific">Lutispora saccharofermentans</name>
    <dbReference type="NCBI Taxonomy" id="3024236"/>
    <lineage>
        <taxon>Bacteria</taxon>
        <taxon>Bacillati</taxon>
        <taxon>Bacillota</taxon>
        <taxon>Clostridia</taxon>
        <taxon>Lutisporales</taxon>
        <taxon>Lutisporaceae</taxon>
        <taxon>Lutispora</taxon>
    </lineage>
</organism>
<dbReference type="InterPro" id="IPR020930">
    <property type="entry name" value="Ribosomal_uL5_bac-type"/>
</dbReference>
<dbReference type="InterPro" id="IPR037121">
    <property type="entry name" value="Ribosomal_bL25_C"/>
</dbReference>
<evidence type="ECO:0000259" key="8">
    <source>
        <dbReference type="Pfam" id="PF14693"/>
    </source>
</evidence>
<evidence type="ECO:0000313" key="9">
    <source>
        <dbReference type="EMBL" id="MCQ1531229.1"/>
    </source>
</evidence>
<evidence type="ECO:0000256" key="3">
    <source>
        <dbReference type="ARBA" id="ARBA00022980"/>
    </source>
</evidence>
<dbReference type="Pfam" id="PF01386">
    <property type="entry name" value="Ribosomal_L25p"/>
    <property type="match status" value="1"/>
</dbReference>
<comment type="subunit">
    <text evidence="5">Part of the 50S ribosomal subunit; part of the 5S rRNA/L5/L18/L25 subcomplex. Contacts the 5S rRNA. Binds to the 5S rRNA independently of L5 and L18.</text>
</comment>
<evidence type="ECO:0000313" key="10">
    <source>
        <dbReference type="Proteomes" id="UP001651880"/>
    </source>
</evidence>
<feature type="domain" description="Large ribosomal subunit protein bL25 L25" evidence="7">
    <location>
        <begin position="7"/>
        <end position="87"/>
    </location>
</feature>
<accession>A0ABT1NKU5</accession>
<proteinExistence type="inferred from homology"/>
<protein>
    <recommendedName>
        <fullName evidence="5">Large ribosomal subunit protein bL25</fullName>
    </recommendedName>
    <alternativeName>
        <fullName evidence="5">General stress protein CTC</fullName>
    </alternativeName>
</protein>
<feature type="region of interest" description="Disordered" evidence="6">
    <location>
        <begin position="183"/>
        <end position="205"/>
    </location>
</feature>
<dbReference type="NCBIfam" id="TIGR00731">
    <property type="entry name" value="bL25_bact_ctc"/>
    <property type="match status" value="1"/>
</dbReference>
<dbReference type="PANTHER" id="PTHR33284:SF1">
    <property type="entry name" value="RIBOSOMAL PROTEIN L25_GLN-TRNA SYNTHETASE, ANTI-CODON-BINDING DOMAIN-CONTAINING PROTEIN"/>
    <property type="match status" value="1"/>
</dbReference>
<keyword evidence="1 5" id="KW-0699">rRNA-binding</keyword>
<evidence type="ECO:0000256" key="2">
    <source>
        <dbReference type="ARBA" id="ARBA00022884"/>
    </source>
</evidence>
<comment type="similarity">
    <text evidence="5">Belongs to the bacterial ribosomal protein bL25 family. CTC subfamily.</text>
</comment>
<evidence type="ECO:0000259" key="7">
    <source>
        <dbReference type="Pfam" id="PF01386"/>
    </source>
</evidence>
<dbReference type="InterPro" id="IPR029751">
    <property type="entry name" value="Ribosomal_L25_dom"/>
</dbReference>
<keyword evidence="4 5" id="KW-0687">Ribonucleoprotein</keyword>
<gene>
    <name evidence="5" type="primary">rplY</name>
    <name evidence="5" type="synonym">ctc</name>
    <name evidence="9" type="ORF">LJD61_17015</name>
</gene>
<dbReference type="Gene3D" id="2.40.240.10">
    <property type="entry name" value="Ribosomal Protein L25, Chain P"/>
    <property type="match status" value="1"/>
</dbReference>
<dbReference type="PANTHER" id="PTHR33284">
    <property type="entry name" value="RIBOSOMAL PROTEIN L25/GLN-TRNA SYNTHETASE, ANTI-CODON-BINDING DOMAIN-CONTAINING PROTEIN"/>
    <property type="match status" value="1"/>
</dbReference>
<sequence>MRTAKLEVFERNEKGHKVRREQFVPGVIYGKEVEAASVKFRKKDADKLIKESGSRAKLTVVLNEKESFGFIKDTTRDVLTGDLIHMDIQVVNQDSEISHSVPLVFKGTDALIYNRLILQINANEIQLTGKAKFIPDVIEVDVSNAKSGDTILLADIDLPDAVTCANMEDVPLAVVTSAKIDEADEMTDTAESNSEDVPAEETGNA</sequence>
<reference evidence="9 10" key="1">
    <citation type="submission" date="2021-10" db="EMBL/GenBank/DDBJ databases">
        <title>Lutispora strain m25 sp. nov., a thermophilic, non-spore-forming bacterium isolated from a lab-scale methanogenic bioreactor digesting anaerobic sludge.</title>
        <authorList>
            <person name="El Houari A."/>
            <person name="Mcdonald J."/>
        </authorList>
    </citation>
    <scope>NUCLEOTIDE SEQUENCE [LARGE SCALE GENOMIC DNA]</scope>
    <source>
        <strain evidence="10">m25</strain>
    </source>
</reference>
<dbReference type="Gene3D" id="2.170.120.20">
    <property type="entry name" value="Ribosomal protein L25, beta domain"/>
    <property type="match status" value="1"/>
</dbReference>
<comment type="caution">
    <text evidence="9">The sequence shown here is derived from an EMBL/GenBank/DDBJ whole genome shotgun (WGS) entry which is preliminary data.</text>
</comment>
<feature type="domain" description="Large ribosomal subunit protein bL25 beta" evidence="8">
    <location>
        <begin position="97"/>
        <end position="178"/>
    </location>
</feature>
<keyword evidence="3 5" id="KW-0689">Ribosomal protein</keyword>
<comment type="function">
    <text evidence="5">This is one of the proteins that binds to the 5S RNA in the ribosome where it forms part of the central protuberance.</text>
</comment>
<evidence type="ECO:0000256" key="4">
    <source>
        <dbReference type="ARBA" id="ARBA00023274"/>
    </source>
</evidence>
<dbReference type="InterPro" id="IPR001021">
    <property type="entry name" value="Ribosomal_bL25_long"/>
</dbReference>
<dbReference type="EMBL" id="JAJEKE010000019">
    <property type="protein sequence ID" value="MCQ1531229.1"/>
    <property type="molecule type" value="Genomic_DNA"/>
</dbReference>
<dbReference type="SUPFAM" id="SSF50715">
    <property type="entry name" value="Ribosomal protein L25-like"/>
    <property type="match status" value="1"/>
</dbReference>
<keyword evidence="2 5" id="KW-0694">RNA-binding</keyword>
<name>A0ABT1NKU5_9FIRM</name>
<dbReference type="RefSeq" id="WP_255228754.1">
    <property type="nucleotide sequence ID" value="NZ_JAJEKE010000019.1"/>
</dbReference>
<dbReference type="InterPro" id="IPR011035">
    <property type="entry name" value="Ribosomal_bL25/Gln-tRNA_synth"/>
</dbReference>
<dbReference type="InterPro" id="IPR020056">
    <property type="entry name" value="Rbsml_bL25/Gln-tRNA_synth_N"/>
</dbReference>
<dbReference type="CDD" id="cd00495">
    <property type="entry name" value="Ribosomal_L25_TL5_CTC"/>
    <property type="match status" value="1"/>
</dbReference>
<dbReference type="GO" id="GO:0005840">
    <property type="term" value="C:ribosome"/>
    <property type="evidence" value="ECO:0007669"/>
    <property type="project" value="UniProtKB-KW"/>
</dbReference>
<feature type="compositionally biased region" description="Acidic residues" evidence="6">
    <location>
        <begin position="183"/>
        <end position="199"/>
    </location>
</feature>
<dbReference type="HAMAP" id="MF_01334">
    <property type="entry name" value="Ribosomal_bL25_CTC"/>
    <property type="match status" value="1"/>
</dbReference>
<dbReference type="Pfam" id="PF14693">
    <property type="entry name" value="Ribosomal_TL5_C"/>
    <property type="match status" value="1"/>
</dbReference>
<dbReference type="Proteomes" id="UP001651880">
    <property type="component" value="Unassembled WGS sequence"/>
</dbReference>
<evidence type="ECO:0000256" key="1">
    <source>
        <dbReference type="ARBA" id="ARBA00022730"/>
    </source>
</evidence>
<keyword evidence="10" id="KW-1185">Reference proteome</keyword>
<evidence type="ECO:0000256" key="6">
    <source>
        <dbReference type="SAM" id="MobiDB-lite"/>
    </source>
</evidence>
<dbReference type="InterPro" id="IPR020057">
    <property type="entry name" value="Ribosomal_bL25_b-dom"/>
</dbReference>
<evidence type="ECO:0000256" key="5">
    <source>
        <dbReference type="HAMAP-Rule" id="MF_01334"/>
    </source>
</evidence>